<dbReference type="EMBL" id="FUHU01000028">
    <property type="protein sequence ID" value="SJM59907.1"/>
    <property type="molecule type" value="Genomic_DNA"/>
</dbReference>
<keyword evidence="3" id="KW-1185">Reference proteome</keyword>
<reference evidence="2 3" key="1">
    <citation type="submission" date="2017-02" db="EMBL/GenBank/DDBJ databases">
        <authorList>
            <person name="Peterson S.W."/>
        </authorList>
    </citation>
    <scope>NUCLEOTIDE SEQUENCE [LARGE SCALE GENOMIC DNA]</scope>
    <source>
        <strain evidence="2 3">LMG 22410</strain>
    </source>
</reference>
<evidence type="ECO:0000313" key="3">
    <source>
        <dbReference type="Proteomes" id="UP000195787"/>
    </source>
</evidence>
<evidence type="ECO:0000256" key="1">
    <source>
        <dbReference type="SAM" id="MobiDB-lite"/>
    </source>
</evidence>
<protein>
    <submittedName>
        <fullName evidence="2">Uncharacterized protein</fullName>
    </submittedName>
</protein>
<organism evidence="2 3">
    <name type="scientific">Agrococcus casei LMG 22410</name>
    <dbReference type="NCBI Taxonomy" id="1255656"/>
    <lineage>
        <taxon>Bacteria</taxon>
        <taxon>Bacillati</taxon>
        <taxon>Actinomycetota</taxon>
        <taxon>Actinomycetes</taxon>
        <taxon>Micrococcales</taxon>
        <taxon>Microbacteriaceae</taxon>
        <taxon>Agrococcus</taxon>
    </lineage>
</organism>
<sequence>MPDVGRQPVRDRPRPARPPSTTRSSQPLRYPQTAQRIAPPSPHTPRDTAPASTRYRRRRARQSPRDRNGARPRSHRGWWVPHRAGHLPRQLQTSGH</sequence>
<accession>A0A1R4FVQ0</accession>
<name>A0A1R4FVQ0_9MICO</name>
<gene>
    <name evidence="2" type="ORF">CZ674_06835</name>
</gene>
<feature type="region of interest" description="Disordered" evidence="1">
    <location>
        <begin position="1"/>
        <end position="96"/>
    </location>
</feature>
<evidence type="ECO:0000313" key="2">
    <source>
        <dbReference type="EMBL" id="SJM59907.1"/>
    </source>
</evidence>
<dbReference type="AlphaFoldDB" id="A0A1R4FVQ0"/>
<proteinExistence type="predicted"/>
<dbReference type="Proteomes" id="UP000195787">
    <property type="component" value="Unassembled WGS sequence"/>
</dbReference>